<keyword evidence="2" id="KW-1185">Reference proteome</keyword>
<protein>
    <submittedName>
        <fullName evidence="3">Uncharacterized protein</fullName>
    </submittedName>
</protein>
<organism evidence="2 3">
    <name type="scientific">Macrostomum lignano</name>
    <dbReference type="NCBI Taxonomy" id="282301"/>
    <lineage>
        <taxon>Eukaryota</taxon>
        <taxon>Metazoa</taxon>
        <taxon>Spiralia</taxon>
        <taxon>Lophotrochozoa</taxon>
        <taxon>Platyhelminthes</taxon>
        <taxon>Rhabditophora</taxon>
        <taxon>Macrostomorpha</taxon>
        <taxon>Macrostomida</taxon>
        <taxon>Macrostomidae</taxon>
        <taxon>Macrostomum</taxon>
    </lineage>
</organism>
<feature type="region of interest" description="Disordered" evidence="1">
    <location>
        <begin position="1"/>
        <end position="23"/>
    </location>
</feature>
<reference evidence="3" key="1">
    <citation type="submission" date="2016-11" db="UniProtKB">
        <authorList>
            <consortium name="WormBaseParasite"/>
        </authorList>
    </citation>
    <scope>IDENTIFICATION</scope>
</reference>
<dbReference type="Proteomes" id="UP000095280">
    <property type="component" value="Unplaced"/>
</dbReference>
<dbReference type="AlphaFoldDB" id="A0A1I8JQA2"/>
<accession>A0A1I8JQA2</accession>
<name>A0A1I8JQA2_9PLAT</name>
<evidence type="ECO:0000313" key="3">
    <source>
        <dbReference type="WBParaSite" id="snap_masked-unitig_31907-processed-gene-0.0-mRNA-1"/>
    </source>
</evidence>
<feature type="compositionally biased region" description="Polar residues" evidence="1">
    <location>
        <begin position="1"/>
        <end position="20"/>
    </location>
</feature>
<evidence type="ECO:0000313" key="2">
    <source>
        <dbReference type="Proteomes" id="UP000095280"/>
    </source>
</evidence>
<sequence length="166" mass="17742">MQCGRSQQQLSGSTSPTLDLTASRCPPSSCVWMRGQVCHCAQETPACFLELYQLQPASGQILMRLLRPSAATVCAATSLATWTASCPSAVAAAAAAAAAASAGGLTPYKRRIQPTGCCRPGRQMVPLYWPLFPSPHRWWLIIRICWTILSWSAASTGLCSTSHRSG</sequence>
<dbReference type="WBParaSite" id="snap_masked-unitig_31907-processed-gene-0.0-mRNA-1">
    <property type="protein sequence ID" value="snap_masked-unitig_31907-processed-gene-0.0-mRNA-1"/>
    <property type="gene ID" value="snap_masked-unitig_31907-processed-gene-0.0"/>
</dbReference>
<evidence type="ECO:0000256" key="1">
    <source>
        <dbReference type="SAM" id="MobiDB-lite"/>
    </source>
</evidence>
<proteinExistence type="predicted"/>